<dbReference type="OrthoDB" id="2696210at2759"/>
<evidence type="ECO:0008006" key="3">
    <source>
        <dbReference type="Google" id="ProtNLM"/>
    </source>
</evidence>
<dbReference type="InParanoid" id="A0A0C3NJN7"/>
<reference evidence="1 2" key="1">
    <citation type="submission" date="2014-04" db="EMBL/GenBank/DDBJ databases">
        <authorList>
            <consortium name="DOE Joint Genome Institute"/>
            <person name="Kuo A."/>
            <person name="Kohler A."/>
            <person name="Costa M.D."/>
            <person name="Nagy L.G."/>
            <person name="Floudas D."/>
            <person name="Copeland A."/>
            <person name="Barry K.W."/>
            <person name="Cichocki N."/>
            <person name="Veneault-Fourrey C."/>
            <person name="LaButti K."/>
            <person name="Lindquist E.A."/>
            <person name="Lipzen A."/>
            <person name="Lundell T."/>
            <person name="Morin E."/>
            <person name="Murat C."/>
            <person name="Sun H."/>
            <person name="Tunlid A."/>
            <person name="Henrissat B."/>
            <person name="Grigoriev I.V."/>
            <person name="Hibbett D.S."/>
            <person name="Martin F."/>
            <person name="Nordberg H.P."/>
            <person name="Cantor M.N."/>
            <person name="Hua S.X."/>
        </authorList>
    </citation>
    <scope>NUCLEOTIDE SEQUENCE [LARGE SCALE GENOMIC DNA]</scope>
    <source>
        <strain evidence="1 2">Marx 270</strain>
    </source>
</reference>
<keyword evidence="2" id="KW-1185">Reference proteome</keyword>
<dbReference type="Proteomes" id="UP000054217">
    <property type="component" value="Unassembled WGS sequence"/>
</dbReference>
<organism evidence="1 2">
    <name type="scientific">Pisolithus tinctorius Marx 270</name>
    <dbReference type="NCBI Taxonomy" id="870435"/>
    <lineage>
        <taxon>Eukaryota</taxon>
        <taxon>Fungi</taxon>
        <taxon>Dikarya</taxon>
        <taxon>Basidiomycota</taxon>
        <taxon>Agaricomycotina</taxon>
        <taxon>Agaricomycetes</taxon>
        <taxon>Agaricomycetidae</taxon>
        <taxon>Boletales</taxon>
        <taxon>Sclerodermatineae</taxon>
        <taxon>Pisolithaceae</taxon>
        <taxon>Pisolithus</taxon>
    </lineage>
</organism>
<reference evidence="2" key="2">
    <citation type="submission" date="2015-01" db="EMBL/GenBank/DDBJ databases">
        <title>Evolutionary Origins and Diversification of the Mycorrhizal Mutualists.</title>
        <authorList>
            <consortium name="DOE Joint Genome Institute"/>
            <consortium name="Mycorrhizal Genomics Consortium"/>
            <person name="Kohler A."/>
            <person name="Kuo A."/>
            <person name="Nagy L.G."/>
            <person name="Floudas D."/>
            <person name="Copeland A."/>
            <person name="Barry K.W."/>
            <person name="Cichocki N."/>
            <person name="Veneault-Fourrey C."/>
            <person name="LaButti K."/>
            <person name="Lindquist E.A."/>
            <person name="Lipzen A."/>
            <person name="Lundell T."/>
            <person name="Morin E."/>
            <person name="Murat C."/>
            <person name="Riley R."/>
            <person name="Ohm R."/>
            <person name="Sun H."/>
            <person name="Tunlid A."/>
            <person name="Henrissat B."/>
            <person name="Grigoriev I.V."/>
            <person name="Hibbett D.S."/>
            <person name="Martin F."/>
        </authorList>
    </citation>
    <scope>NUCLEOTIDE SEQUENCE [LARGE SCALE GENOMIC DNA]</scope>
    <source>
        <strain evidence="2">Marx 270</strain>
    </source>
</reference>
<dbReference type="EMBL" id="KN832059">
    <property type="protein sequence ID" value="KIN95860.1"/>
    <property type="molecule type" value="Genomic_DNA"/>
</dbReference>
<feature type="non-terminal residue" evidence="1">
    <location>
        <position position="75"/>
    </location>
</feature>
<evidence type="ECO:0000313" key="2">
    <source>
        <dbReference type="Proteomes" id="UP000054217"/>
    </source>
</evidence>
<dbReference type="STRING" id="870435.A0A0C3NJN7"/>
<evidence type="ECO:0000313" key="1">
    <source>
        <dbReference type="EMBL" id="KIN95860.1"/>
    </source>
</evidence>
<dbReference type="HOGENOM" id="CLU_2694626_0_0_1"/>
<proteinExistence type="predicted"/>
<gene>
    <name evidence="1" type="ORF">M404DRAFT_1007133</name>
</gene>
<feature type="non-terminal residue" evidence="1">
    <location>
        <position position="1"/>
    </location>
</feature>
<sequence>LKFWAENLQETQPLHLTLATPSDQELAPVTQIEAKIGVGALEHYTKVINATTATPFAGFFAAYNILLHKYSAGQS</sequence>
<protein>
    <recommendedName>
        <fullName evidence="3">Condensation domain-containing protein</fullName>
    </recommendedName>
</protein>
<name>A0A0C3NJN7_PISTI</name>
<dbReference type="AlphaFoldDB" id="A0A0C3NJN7"/>
<accession>A0A0C3NJN7</accession>